<evidence type="ECO:0000259" key="16">
    <source>
        <dbReference type="Pfam" id="PF00156"/>
    </source>
</evidence>
<dbReference type="EMBL" id="QXIS01000001">
    <property type="protein sequence ID" value="RIE06940.1"/>
    <property type="molecule type" value="Genomic_DNA"/>
</dbReference>
<dbReference type="InterPro" id="IPR050408">
    <property type="entry name" value="HGPRT"/>
</dbReference>
<evidence type="ECO:0000256" key="9">
    <source>
        <dbReference type="ARBA" id="ARBA00022723"/>
    </source>
</evidence>
<evidence type="ECO:0000256" key="10">
    <source>
        <dbReference type="ARBA" id="ARBA00022726"/>
    </source>
</evidence>
<dbReference type="GO" id="GO:0032263">
    <property type="term" value="P:GMP salvage"/>
    <property type="evidence" value="ECO:0007669"/>
    <property type="project" value="TreeGrafter"/>
</dbReference>
<keyword evidence="10 15" id="KW-0660">Purine salvage</keyword>
<dbReference type="CDD" id="cd06223">
    <property type="entry name" value="PRTases_typeI"/>
    <property type="match status" value="1"/>
</dbReference>
<name>A0A398CXI1_9BACT</name>
<dbReference type="SUPFAM" id="SSF53271">
    <property type="entry name" value="PRTase-like"/>
    <property type="match status" value="1"/>
</dbReference>
<keyword evidence="8 15" id="KW-0808">Transferase</keyword>
<evidence type="ECO:0000256" key="3">
    <source>
        <dbReference type="ARBA" id="ARBA00004669"/>
    </source>
</evidence>
<evidence type="ECO:0000256" key="1">
    <source>
        <dbReference type="ARBA" id="ARBA00001946"/>
    </source>
</evidence>
<evidence type="ECO:0000256" key="2">
    <source>
        <dbReference type="ARBA" id="ARBA00004496"/>
    </source>
</evidence>
<dbReference type="UniPathway" id="UPA00591">
    <property type="reaction ID" value="UER00648"/>
</dbReference>
<dbReference type="PANTHER" id="PTHR43340:SF1">
    <property type="entry name" value="HYPOXANTHINE PHOSPHORIBOSYLTRANSFERASE"/>
    <property type="match status" value="1"/>
</dbReference>
<dbReference type="OrthoDB" id="9802824at2"/>
<dbReference type="GO" id="GO:0000287">
    <property type="term" value="F:magnesium ion binding"/>
    <property type="evidence" value="ECO:0007669"/>
    <property type="project" value="TreeGrafter"/>
</dbReference>
<evidence type="ECO:0000256" key="14">
    <source>
        <dbReference type="ARBA" id="ARBA00049402"/>
    </source>
</evidence>
<dbReference type="AlphaFoldDB" id="A0A398CXI1"/>
<dbReference type="InterPro" id="IPR005904">
    <property type="entry name" value="Hxn_phspho_trans"/>
</dbReference>
<reference evidence="17 18" key="1">
    <citation type="submission" date="2018-09" db="EMBL/GenBank/DDBJ databases">
        <title>Discovery and Ecogenomic Context for Candidatus Cryosericales, a Global Caldiserica Order Active in Thawing Permafrost.</title>
        <authorList>
            <person name="Martinez M.A."/>
            <person name="Woodcroft B.J."/>
            <person name="Ignacio Espinoza J.C."/>
            <person name="Zayed A."/>
            <person name="Singleton C.M."/>
            <person name="Boyd J."/>
            <person name="Li Y.-F."/>
            <person name="Purvine S."/>
            <person name="Maughan H."/>
            <person name="Hodgkins S.B."/>
            <person name="Anderson D."/>
            <person name="Sederholm M."/>
            <person name="Temperton B."/>
            <person name="Saleska S.R."/>
            <person name="Tyson G.W."/>
            <person name="Rich V.I."/>
        </authorList>
    </citation>
    <scope>NUCLEOTIDE SEQUENCE [LARGE SCALE GENOMIC DNA]</scope>
    <source>
        <strain evidence="17 18">SMC7</strain>
    </source>
</reference>
<dbReference type="Pfam" id="PF00156">
    <property type="entry name" value="Pribosyltran"/>
    <property type="match status" value="1"/>
</dbReference>
<proteinExistence type="inferred from homology"/>
<evidence type="ECO:0000256" key="15">
    <source>
        <dbReference type="RuleBase" id="RU364099"/>
    </source>
</evidence>
<comment type="caution">
    <text evidence="17">The sequence shown here is derived from an EMBL/GenBank/DDBJ whole genome shotgun (WGS) entry which is preliminary data.</text>
</comment>
<keyword evidence="6 15" id="KW-0963">Cytoplasm</keyword>
<sequence length="188" mass="21243">MDMRDEILEILVSTEEIQKRTTELGQQIGHDYDGRNPLMICILRGAVVFLSDLIRSVPIHVMVDFMGVSSYGGTNLDSTGVIKITRDVDANVAHRDIIIVEDIVDTGLTMKALVDLMKTRGPGSIEICTFLSKPQRRKVDVDIKYCGFEIPNKFVIGYGLDYDENYRNLPFVGVLKPEVYEKRKEEKG</sequence>
<feature type="domain" description="Phosphoribosyltransferase" evidence="16">
    <location>
        <begin position="15"/>
        <end position="162"/>
    </location>
</feature>
<dbReference type="GO" id="GO:0006178">
    <property type="term" value="P:guanine salvage"/>
    <property type="evidence" value="ECO:0007669"/>
    <property type="project" value="TreeGrafter"/>
</dbReference>
<evidence type="ECO:0000256" key="13">
    <source>
        <dbReference type="ARBA" id="ARBA00048811"/>
    </source>
</evidence>
<evidence type="ECO:0000256" key="12">
    <source>
        <dbReference type="ARBA" id="ARBA00022842"/>
    </source>
</evidence>
<dbReference type="GO" id="GO:0006166">
    <property type="term" value="P:purine ribonucleoside salvage"/>
    <property type="evidence" value="ECO:0007669"/>
    <property type="project" value="UniProtKB-KW"/>
</dbReference>
<keyword evidence="18" id="KW-1185">Reference proteome</keyword>
<dbReference type="GO" id="GO:0046100">
    <property type="term" value="P:hypoxanthine metabolic process"/>
    <property type="evidence" value="ECO:0007669"/>
    <property type="project" value="TreeGrafter"/>
</dbReference>
<accession>A0A398CXI1</accession>
<evidence type="ECO:0000313" key="18">
    <source>
        <dbReference type="Proteomes" id="UP000266328"/>
    </source>
</evidence>
<comment type="catalytic activity">
    <reaction evidence="13">
        <text>GMP + diphosphate = guanine + 5-phospho-alpha-D-ribose 1-diphosphate</text>
        <dbReference type="Rhea" id="RHEA:25424"/>
        <dbReference type="ChEBI" id="CHEBI:16235"/>
        <dbReference type="ChEBI" id="CHEBI:33019"/>
        <dbReference type="ChEBI" id="CHEBI:58017"/>
        <dbReference type="ChEBI" id="CHEBI:58115"/>
        <dbReference type="EC" id="2.4.2.8"/>
    </reaction>
    <physiologicalReaction direction="right-to-left" evidence="13">
        <dbReference type="Rhea" id="RHEA:25426"/>
    </physiologicalReaction>
</comment>
<organism evidence="17 18">
    <name type="scientific">Candidatus Cryosericum terrychapinii</name>
    <dbReference type="NCBI Taxonomy" id="2290919"/>
    <lineage>
        <taxon>Bacteria</taxon>
        <taxon>Pseudomonadati</taxon>
        <taxon>Caldisericota/Cryosericota group</taxon>
        <taxon>Candidatus Cryosericota</taxon>
        <taxon>Candidatus Cryosericia</taxon>
        <taxon>Candidatus Cryosericales</taxon>
        <taxon>Candidatus Cryosericaceae</taxon>
        <taxon>Candidatus Cryosericum</taxon>
    </lineage>
</organism>
<evidence type="ECO:0000256" key="5">
    <source>
        <dbReference type="ARBA" id="ARBA00011895"/>
    </source>
</evidence>
<evidence type="ECO:0000256" key="6">
    <source>
        <dbReference type="ARBA" id="ARBA00022490"/>
    </source>
</evidence>
<keyword evidence="7 15" id="KW-0328">Glycosyltransferase</keyword>
<dbReference type="PANTHER" id="PTHR43340">
    <property type="entry name" value="HYPOXANTHINE-GUANINE PHOSPHORIBOSYLTRANSFERASE"/>
    <property type="match status" value="1"/>
</dbReference>
<keyword evidence="11 15" id="KW-0547">Nucleotide-binding</keyword>
<protein>
    <recommendedName>
        <fullName evidence="5 15">Hypoxanthine phosphoribosyltransferase</fullName>
        <ecNumber evidence="5 15">2.4.2.8</ecNumber>
    </recommendedName>
</protein>
<dbReference type="InterPro" id="IPR029057">
    <property type="entry name" value="PRTase-like"/>
</dbReference>
<evidence type="ECO:0000256" key="7">
    <source>
        <dbReference type="ARBA" id="ARBA00022676"/>
    </source>
</evidence>
<evidence type="ECO:0000256" key="8">
    <source>
        <dbReference type="ARBA" id="ARBA00022679"/>
    </source>
</evidence>
<dbReference type="FunFam" id="3.40.50.2020:FF:000006">
    <property type="entry name" value="Hypoxanthine phosphoribosyltransferase"/>
    <property type="match status" value="1"/>
</dbReference>
<dbReference type="GO" id="GO:0032264">
    <property type="term" value="P:IMP salvage"/>
    <property type="evidence" value="ECO:0007669"/>
    <property type="project" value="UniProtKB-UniPathway"/>
</dbReference>
<keyword evidence="9 15" id="KW-0479">Metal-binding</keyword>
<evidence type="ECO:0000313" key="17">
    <source>
        <dbReference type="EMBL" id="RIE06940.1"/>
    </source>
</evidence>
<comment type="similarity">
    <text evidence="4 15">Belongs to the purine/pyrimidine phosphoribosyltransferase family.</text>
</comment>
<dbReference type="GO" id="GO:0004422">
    <property type="term" value="F:hypoxanthine phosphoribosyltransferase activity"/>
    <property type="evidence" value="ECO:0007669"/>
    <property type="project" value="InterPro"/>
</dbReference>
<dbReference type="Gene3D" id="3.40.50.2020">
    <property type="match status" value="1"/>
</dbReference>
<dbReference type="Proteomes" id="UP000266328">
    <property type="component" value="Unassembled WGS sequence"/>
</dbReference>
<evidence type="ECO:0000256" key="11">
    <source>
        <dbReference type="ARBA" id="ARBA00022741"/>
    </source>
</evidence>
<comment type="pathway">
    <text evidence="3 15">Purine metabolism; IMP biosynthesis via salvage pathway; IMP from hypoxanthine: step 1/1.</text>
</comment>
<dbReference type="RefSeq" id="WP_119088373.1">
    <property type="nucleotide sequence ID" value="NZ_QXIS01000001.1"/>
</dbReference>
<comment type="subcellular location">
    <subcellularLocation>
        <location evidence="2 15">Cytoplasm</location>
    </subcellularLocation>
</comment>
<dbReference type="GO" id="GO:0052657">
    <property type="term" value="F:guanine phosphoribosyltransferase activity"/>
    <property type="evidence" value="ECO:0007669"/>
    <property type="project" value="UniProtKB-ARBA"/>
</dbReference>
<comment type="cofactor">
    <cofactor evidence="1 15">
        <name>Mg(2+)</name>
        <dbReference type="ChEBI" id="CHEBI:18420"/>
    </cofactor>
</comment>
<dbReference type="InterPro" id="IPR000836">
    <property type="entry name" value="PRTase_dom"/>
</dbReference>
<dbReference type="GO" id="GO:0005829">
    <property type="term" value="C:cytosol"/>
    <property type="evidence" value="ECO:0007669"/>
    <property type="project" value="TreeGrafter"/>
</dbReference>
<dbReference type="EC" id="2.4.2.8" evidence="5 15"/>
<comment type="catalytic activity">
    <reaction evidence="14">
        <text>IMP + diphosphate = hypoxanthine + 5-phospho-alpha-D-ribose 1-diphosphate</text>
        <dbReference type="Rhea" id="RHEA:17973"/>
        <dbReference type="ChEBI" id="CHEBI:17368"/>
        <dbReference type="ChEBI" id="CHEBI:33019"/>
        <dbReference type="ChEBI" id="CHEBI:58017"/>
        <dbReference type="ChEBI" id="CHEBI:58053"/>
        <dbReference type="EC" id="2.4.2.8"/>
    </reaction>
    <physiologicalReaction direction="right-to-left" evidence="14">
        <dbReference type="Rhea" id="RHEA:17975"/>
    </physiologicalReaction>
</comment>
<dbReference type="GO" id="GO:0000166">
    <property type="term" value="F:nucleotide binding"/>
    <property type="evidence" value="ECO:0007669"/>
    <property type="project" value="UniProtKB-KW"/>
</dbReference>
<dbReference type="NCBIfam" id="TIGR01203">
    <property type="entry name" value="HGPRTase"/>
    <property type="match status" value="1"/>
</dbReference>
<evidence type="ECO:0000256" key="4">
    <source>
        <dbReference type="ARBA" id="ARBA00008391"/>
    </source>
</evidence>
<gene>
    <name evidence="17" type="primary">hpt</name>
    <name evidence="17" type="ORF">SMC7_00190</name>
</gene>
<keyword evidence="12 15" id="KW-0460">Magnesium</keyword>